<evidence type="ECO:0000313" key="6">
    <source>
        <dbReference type="EMBL" id="CAD8254906.1"/>
    </source>
</evidence>
<gene>
    <name evidence="5" type="ORF">PPYR1160_LOCUS4396</name>
    <name evidence="6" type="ORF">PPYR1160_LOCUS4398</name>
</gene>
<dbReference type="SUPFAM" id="SSF51735">
    <property type="entry name" value="NAD(P)-binding Rossmann-fold domains"/>
    <property type="match status" value="1"/>
</dbReference>
<dbReference type="InterPro" id="IPR002347">
    <property type="entry name" value="SDR_fam"/>
</dbReference>
<evidence type="ECO:0008006" key="7">
    <source>
        <dbReference type="Google" id="ProtNLM"/>
    </source>
</evidence>
<dbReference type="InterPro" id="IPR036291">
    <property type="entry name" value="NAD(P)-bd_dom_sf"/>
</dbReference>
<dbReference type="AlphaFoldDB" id="A0A6U0U495"/>
<dbReference type="Gene3D" id="3.40.50.720">
    <property type="entry name" value="NAD(P)-binding Rossmann-like Domain"/>
    <property type="match status" value="1"/>
</dbReference>
<evidence type="ECO:0000256" key="4">
    <source>
        <dbReference type="RuleBase" id="RU000363"/>
    </source>
</evidence>
<dbReference type="GO" id="GO:0016491">
    <property type="term" value="F:oxidoreductase activity"/>
    <property type="evidence" value="ECO:0007669"/>
    <property type="project" value="UniProtKB-KW"/>
</dbReference>
<evidence type="ECO:0000256" key="3">
    <source>
        <dbReference type="ARBA" id="ARBA00023002"/>
    </source>
</evidence>
<keyword evidence="3" id="KW-0560">Oxidoreductase</keyword>
<reference evidence="5" key="1">
    <citation type="submission" date="2021-01" db="EMBL/GenBank/DDBJ databases">
        <authorList>
            <person name="Corre E."/>
            <person name="Pelletier E."/>
            <person name="Niang G."/>
            <person name="Scheremetjew M."/>
            <person name="Finn R."/>
            <person name="Kale V."/>
            <person name="Holt S."/>
            <person name="Cochrane G."/>
            <person name="Meng A."/>
            <person name="Brown T."/>
            <person name="Cohen L."/>
        </authorList>
    </citation>
    <scope>NUCLEOTIDE SEQUENCE</scope>
    <source>
        <strain evidence="5">CCMP2078</strain>
    </source>
</reference>
<dbReference type="PROSITE" id="PS00061">
    <property type="entry name" value="ADH_SHORT"/>
    <property type="match status" value="1"/>
</dbReference>
<evidence type="ECO:0000256" key="1">
    <source>
        <dbReference type="ARBA" id="ARBA00006484"/>
    </source>
</evidence>
<dbReference type="InterPro" id="IPR020904">
    <property type="entry name" value="Sc_DH/Rdtase_CS"/>
</dbReference>
<dbReference type="EMBL" id="HBEA01005736">
    <property type="protein sequence ID" value="CAD8254906.1"/>
    <property type="molecule type" value="Transcribed_RNA"/>
</dbReference>
<proteinExistence type="inferred from homology"/>
<dbReference type="PANTHER" id="PTHR43963:SF6">
    <property type="entry name" value="CHAIN DEHYDROGENASE FAMILY PROTEIN, PUTATIVE (AFU_ORTHOLOGUE AFUA_3G15350)-RELATED"/>
    <property type="match status" value="1"/>
</dbReference>
<dbReference type="Pfam" id="PF00106">
    <property type="entry name" value="adh_short"/>
    <property type="match status" value="1"/>
</dbReference>
<dbReference type="PRINTS" id="PR00081">
    <property type="entry name" value="GDHRDH"/>
</dbReference>
<accession>A0A6U0U495</accession>
<evidence type="ECO:0000256" key="2">
    <source>
        <dbReference type="ARBA" id="ARBA00022857"/>
    </source>
</evidence>
<keyword evidence="2" id="KW-0521">NADP</keyword>
<dbReference type="PRINTS" id="PR00080">
    <property type="entry name" value="SDRFAMILY"/>
</dbReference>
<dbReference type="PANTHER" id="PTHR43963">
    <property type="entry name" value="CARBONYL REDUCTASE 1-RELATED"/>
    <property type="match status" value="1"/>
</dbReference>
<name>A0A6U0U495_9STRA</name>
<evidence type="ECO:0000313" key="5">
    <source>
        <dbReference type="EMBL" id="CAD8254904.1"/>
    </source>
</evidence>
<sequence>MAGSVIVVTGANKGIGLNIVTRFAHAAAEALAPPLPTVLLCARDAARGEAAVEQLRANGGDPASVVKFKQLDISDEESRKRFVADVQEEFGKVDCLVNNAAIAFKGSDPTPFEEQTEPTLNVNFYSTCAFIDEMLPLLQAAAEAEDAKPRIVNVASMSGHLRILKSNELRDQFARDSLTRDELFGLMDRFRTEVADHTYKKSGFPSSNYGMSKLGVIAYSRVLARENPDIDVFSCCPGWCQTDMSSNSGYKTAYEGSQTPFMLGQGLLGSGASGGFFTDEHQAEW</sequence>
<protein>
    <recommendedName>
        <fullName evidence="7">Carbonyl reductase 1</fullName>
    </recommendedName>
</protein>
<organism evidence="5">
    <name type="scientific">Pinguiococcus pyrenoidosus</name>
    <dbReference type="NCBI Taxonomy" id="172671"/>
    <lineage>
        <taxon>Eukaryota</taxon>
        <taxon>Sar</taxon>
        <taxon>Stramenopiles</taxon>
        <taxon>Ochrophyta</taxon>
        <taxon>Pinguiophyceae</taxon>
        <taxon>Pinguiochrysidales</taxon>
        <taxon>Pinguiochrysidaceae</taxon>
        <taxon>Pinguiococcus</taxon>
    </lineage>
</organism>
<dbReference type="EMBL" id="HBEA01005734">
    <property type="protein sequence ID" value="CAD8254904.1"/>
    <property type="molecule type" value="Transcribed_RNA"/>
</dbReference>
<comment type="similarity">
    <text evidence="1 4">Belongs to the short-chain dehydrogenases/reductases (SDR) family.</text>
</comment>